<evidence type="ECO:0000313" key="4">
    <source>
        <dbReference type="EMBL" id="MFD2158752.1"/>
    </source>
</evidence>
<dbReference type="Pfam" id="PF07584">
    <property type="entry name" value="BatA"/>
    <property type="match status" value="1"/>
</dbReference>
<gene>
    <name evidence="4" type="ORF">ACFSW8_07580</name>
</gene>
<keyword evidence="1" id="KW-0472">Membrane</keyword>
<feature type="domain" description="VWFA" evidence="3">
    <location>
        <begin position="89"/>
        <end position="193"/>
    </location>
</feature>
<reference evidence="5" key="1">
    <citation type="journal article" date="2019" name="Int. J. Syst. Evol. Microbiol.">
        <title>The Global Catalogue of Microorganisms (GCM) 10K type strain sequencing project: providing services to taxonomists for standard genome sequencing and annotation.</title>
        <authorList>
            <consortium name="The Broad Institute Genomics Platform"/>
            <consortium name="The Broad Institute Genome Sequencing Center for Infectious Disease"/>
            <person name="Wu L."/>
            <person name="Ma J."/>
        </authorList>
    </citation>
    <scope>NUCLEOTIDE SEQUENCE [LARGE SCALE GENOMIC DNA]</scope>
    <source>
        <strain evidence="5">CCUG 57942</strain>
    </source>
</reference>
<dbReference type="Pfam" id="PF13519">
    <property type="entry name" value="VWA_2"/>
    <property type="match status" value="1"/>
</dbReference>
<proteinExistence type="predicted"/>
<dbReference type="InterPro" id="IPR002035">
    <property type="entry name" value="VWF_A"/>
</dbReference>
<dbReference type="EMBL" id="JBHUJB010000033">
    <property type="protein sequence ID" value="MFD2158752.1"/>
    <property type="molecule type" value="Genomic_DNA"/>
</dbReference>
<dbReference type="PANTHER" id="PTHR37464:SF1">
    <property type="entry name" value="BLL2463 PROTEIN"/>
    <property type="match status" value="1"/>
</dbReference>
<keyword evidence="1" id="KW-0812">Transmembrane</keyword>
<organism evidence="4 5">
    <name type="scientific">Rubritalea tangerina</name>
    <dbReference type="NCBI Taxonomy" id="430798"/>
    <lineage>
        <taxon>Bacteria</taxon>
        <taxon>Pseudomonadati</taxon>
        <taxon>Verrucomicrobiota</taxon>
        <taxon>Verrucomicrobiia</taxon>
        <taxon>Verrucomicrobiales</taxon>
        <taxon>Rubritaleaceae</taxon>
        <taxon>Rubritalea</taxon>
    </lineage>
</organism>
<comment type="caution">
    <text evidence="4">The sequence shown here is derived from an EMBL/GenBank/DDBJ whole genome shotgun (WGS) entry which is preliminary data.</text>
</comment>
<dbReference type="SUPFAM" id="SSF53300">
    <property type="entry name" value="vWA-like"/>
    <property type="match status" value="1"/>
</dbReference>
<dbReference type="PANTHER" id="PTHR37464">
    <property type="entry name" value="BLL2463 PROTEIN"/>
    <property type="match status" value="1"/>
</dbReference>
<name>A0ABW4ZAW3_9BACT</name>
<dbReference type="Gene3D" id="3.40.50.410">
    <property type="entry name" value="von Willebrand factor, type A domain"/>
    <property type="match status" value="1"/>
</dbReference>
<keyword evidence="5" id="KW-1185">Reference proteome</keyword>
<feature type="transmembrane region" description="Helical" evidence="1">
    <location>
        <begin position="58"/>
        <end position="76"/>
    </location>
</feature>
<evidence type="ECO:0000259" key="3">
    <source>
        <dbReference type="Pfam" id="PF13519"/>
    </source>
</evidence>
<feature type="domain" description="Aerotolerance regulator N-terminal" evidence="2">
    <location>
        <begin position="1"/>
        <end position="78"/>
    </location>
</feature>
<sequence>MNLLNPAYLWSLLAILPLVAVYFMKTKPRKRVTNALFLWQKVLEEKSSHFWFKKMRNLWSLLLMAIAFTLAAFSLTNPQLGDKKESQDLLIILDSSVSMRGTNEGSNRFDAARDTITSWLKSVEGGSRVALATADSQLHYHCNLTNNPNALLEALHTLEASSLPFDPRALHELSLLEHSEASPAHCRVLFVTDNAAHAEQLPSQVELITLTQSTPPNVGITAADIAPLNDQRAKLFFTLQSTHPEDTDVELELSHKASGRIAKLITVTIPANNSLSEVVEIDDAEPGLWQLDVSHQDSFLEDNQAILGLNHSKAIGISLDSQNNYFYARCIQAFSDAENLLEVLDNGSAQVHVGQGSLHQQAPSSLVFAPSADSPHWDITGEMLEHVVVDELVKDHPLTKHLNLDNMHFAGAVKMDAPDNAVVILRELNGTPLLYEHQHEDKKVVVANFQPSLDNFYLSPWFPIMVHNAARYLAGREQELPSVVKNGASVTVPTNSSHIQQTFHGSHSTDVVSNNVPATHALNKLGGYSYTTSNQDWHTGSAVLSASESGIQPQASTTPEQSQPSSGWPIAWWLVLAAALFAITEEALYHRRKVG</sequence>
<dbReference type="RefSeq" id="WP_377088177.1">
    <property type="nucleotide sequence ID" value="NZ_JBHSJL010000014.1"/>
</dbReference>
<evidence type="ECO:0000313" key="5">
    <source>
        <dbReference type="Proteomes" id="UP001597389"/>
    </source>
</evidence>
<dbReference type="InterPro" id="IPR036465">
    <property type="entry name" value="vWFA_dom_sf"/>
</dbReference>
<dbReference type="Proteomes" id="UP001597389">
    <property type="component" value="Unassembled WGS sequence"/>
</dbReference>
<keyword evidence="1" id="KW-1133">Transmembrane helix</keyword>
<accession>A0ABW4ZAW3</accession>
<feature type="transmembrane region" description="Helical" evidence="1">
    <location>
        <begin position="6"/>
        <end position="24"/>
    </location>
</feature>
<evidence type="ECO:0000259" key="2">
    <source>
        <dbReference type="Pfam" id="PF07584"/>
    </source>
</evidence>
<evidence type="ECO:0000256" key="1">
    <source>
        <dbReference type="SAM" id="Phobius"/>
    </source>
</evidence>
<protein>
    <submittedName>
        <fullName evidence="4">VWA domain-containing protein</fullName>
    </submittedName>
</protein>
<dbReference type="InterPro" id="IPR024163">
    <property type="entry name" value="Aerotolerance_reg_N"/>
</dbReference>